<dbReference type="InterPro" id="IPR002575">
    <property type="entry name" value="Aminoglycoside_PTrfase"/>
</dbReference>
<dbReference type="SUPFAM" id="SSF56112">
    <property type="entry name" value="Protein kinase-like (PK-like)"/>
    <property type="match status" value="1"/>
</dbReference>
<dbReference type="AlphaFoldDB" id="A0A238X598"/>
<name>A0A238X598_9ACTN</name>
<reference evidence="2 3" key="1">
    <citation type="submission" date="2017-06" db="EMBL/GenBank/DDBJ databases">
        <authorList>
            <person name="Kim H.J."/>
            <person name="Triplett B.A."/>
        </authorList>
    </citation>
    <scope>NUCLEOTIDE SEQUENCE [LARGE SCALE GENOMIC DNA]</scope>
    <source>
        <strain evidence="2 3">DSM 43151</strain>
    </source>
</reference>
<dbReference type="InterPro" id="IPR051678">
    <property type="entry name" value="AGP_Transferase"/>
</dbReference>
<organism evidence="2 3">
    <name type="scientific">Actinoplanes regularis</name>
    <dbReference type="NCBI Taxonomy" id="52697"/>
    <lineage>
        <taxon>Bacteria</taxon>
        <taxon>Bacillati</taxon>
        <taxon>Actinomycetota</taxon>
        <taxon>Actinomycetes</taxon>
        <taxon>Micromonosporales</taxon>
        <taxon>Micromonosporaceae</taxon>
        <taxon>Actinoplanes</taxon>
    </lineage>
</organism>
<dbReference type="GO" id="GO:0016740">
    <property type="term" value="F:transferase activity"/>
    <property type="evidence" value="ECO:0007669"/>
    <property type="project" value="UniProtKB-KW"/>
</dbReference>
<sequence>MTSIRRPIRPPYDGAPFPTVTLVQASAVIERYQLDIDPRKTKRLNSSGNVHSVYRLGDKYILKIPRDHPRAIGETLTASVAAPAASSAGIRTGSLVAFDDSLEIFSVPFSVFEYVRGDSVTPSARVLPSDAAVWHDVGRELATLHHTVGHVDDPKGWLEEWTRPLDHAAILTGLVEAGVVASHLAEWFDELLNALKPSVSDAHRYRRFVHGDLKPGNILQCDGRLGALIDWDDAGWFDPAIDFAQIPLHLVEVALAGYRAVAPLDGDDTAEQRILWDHVMTALTELWRLRIDMAKVYHPCPGDGLVEVLALAVDGTSSLLEHFPVRRGLIQTAVRG</sequence>
<proteinExistence type="predicted"/>
<keyword evidence="3" id="KW-1185">Reference proteome</keyword>
<accession>A0A238X598</accession>
<protein>
    <submittedName>
        <fullName evidence="2">Phosphotransferase enzyme family protein</fullName>
    </submittedName>
</protein>
<dbReference type="OrthoDB" id="9797603at2"/>
<dbReference type="InterPro" id="IPR011009">
    <property type="entry name" value="Kinase-like_dom_sf"/>
</dbReference>
<gene>
    <name evidence="2" type="ORF">SAMN06264365_10384</name>
</gene>
<feature type="domain" description="Aminoglycoside phosphotransferase" evidence="1">
    <location>
        <begin position="45"/>
        <end position="247"/>
    </location>
</feature>
<dbReference type="Proteomes" id="UP000198415">
    <property type="component" value="Unassembled WGS sequence"/>
</dbReference>
<keyword evidence="2" id="KW-0808">Transferase</keyword>
<evidence type="ECO:0000259" key="1">
    <source>
        <dbReference type="Pfam" id="PF01636"/>
    </source>
</evidence>
<dbReference type="Pfam" id="PF01636">
    <property type="entry name" value="APH"/>
    <property type="match status" value="1"/>
</dbReference>
<dbReference type="PANTHER" id="PTHR21310:SF15">
    <property type="entry name" value="AMINOGLYCOSIDE PHOSPHOTRANSFERASE DOMAIN-CONTAINING PROTEIN"/>
    <property type="match status" value="1"/>
</dbReference>
<evidence type="ECO:0000313" key="3">
    <source>
        <dbReference type="Proteomes" id="UP000198415"/>
    </source>
</evidence>
<dbReference type="Gene3D" id="3.90.1200.10">
    <property type="match status" value="1"/>
</dbReference>
<evidence type="ECO:0000313" key="2">
    <source>
        <dbReference type="EMBL" id="SNR54087.1"/>
    </source>
</evidence>
<dbReference type="EMBL" id="FZNR01000003">
    <property type="protein sequence ID" value="SNR54087.1"/>
    <property type="molecule type" value="Genomic_DNA"/>
</dbReference>
<dbReference type="PANTHER" id="PTHR21310">
    <property type="entry name" value="AMINOGLYCOSIDE PHOSPHOTRANSFERASE-RELATED-RELATED"/>
    <property type="match status" value="1"/>
</dbReference>